<protein>
    <submittedName>
        <fullName evidence="11">Two component transcriptional regulator, AraC family</fullName>
    </submittedName>
</protein>
<evidence type="ECO:0000256" key="3">
    <source>
        <dbReference type="ARBA" id="ARBA00022553"/>
    </source>
</evidence>
<reference key="1">
    <citation type="submission" date="2010-11" db="EMBL/GenBank/DDBJ databases">
        <title>Complete sequence of Caldicellulosiruptor kronotskyensis 2002.</title>
        <authorList>
            <consortium name="US DOE Joint Genome Institute"/>
            <person name="Lucas S."/>
            <person name="Copeland A."/>
            <person name="Lapidus A."/>
            <person name="Cheng J.-F."/>
            <person name="Bruce D."/>
            <person name="Goodwin L."/>
            <person name="Pitluck S."/>
            <person name="Davenport K."/>
            <person name="Detter J.C."/>
            <person name="Han C."/>
            <person name="Tapia R."/>
            <person name="Land M."/>
            <person name="Hauser L."/>
            <person name="Jeffries C."/>
            <person name="Kyrpides N."/>
            <person name="Ivanova N."/>
            <person name="Mikhailova N."/>
            <person name="Blumer-Schuette S.E."/>
            <person name="Kelly R.M."/>
            <person name="Woyke T."/>
        </authorList>
    </citation>
    <scope>NUCLEOTIDE SEQUENCE</scope>
    <source>
        <strain>2002</strain>
    </source>
</reference>
<keyword evidence="3 8" id="KW-0597">Phosphoprotein</keyword>
<keyword evidence="6" id="KW-0238">DNA-binding</keyword>
<accession>E4SFX1</accession>
<feature type="modified residue" description="4-aspartylphosphate" evidence="8">
    <location>
        <position position="55"/>
    </location>
</feature>
<dbReference type="SUPFAM" id="SSF46689">
    <property type="entry name" value="Homeodomain-like"/>
    <property type="match status" value="2"/>
</dbReference>
<dbReference type="CDD" id="cd17536">
    <property type="entry name" value="REC_YesN-like"/>
    <property type="match status" value="1"/>
</dbReference>
<evidence type="ECO:0000259" key="10">
    <source>
        <dbReference type="PROSITE" id="PS50110"/>
    </source>
</evidence>
<dbReference type="HOGENOM" id="CLU_000445_5_0_9"/>
<dbReference type="GO" id="GO:0000160">
    <property type="term" value="P:phosphorelay signal transduction system"/>
    <property type="evidence" value="ECO:0007669"/>
    <property type="project" value="UniProtKB-KW"/>
</dbReference>
<dbReference type="SMART" id="SM00448">
    <property type="entry name" value="REC"/>
    <property type="match status" value="1"/>
</dbReference>
<name>E4SFX1_CALK2</name>
<keyword evidence="4" id="KW-0902">Two-component regulatory system</keyword>
<dbReference type="Pfam" id="PF00072">
    <property type="entry name" value="Response_reg"/>
    <property type="match status" value="1"/>
</dbReference>
<dbReference type="PRINTS" id="PR00032">
    <property type="entry name" value="HTHARAC"/>
</dbReference>
<feature type="domain" description="HTH araC/xylS-type" evidence="9">
    <location>
        <begin position="405"/>
        <end position="503"/>
    </location>
</feature>
<dbReference type="GO" id="GO:0005737">
    <property type="term" value="C:cytoplasm"/>
    <property type="evidence" value="ECO:0007669"/>
    <property type="project" value="UniProtKB-SubCell"/>
</dbReference>
<organism evidence="11 12">
    <name type="scientific">Caldicellulosiruptor kronotskyensis (strain DSM 18902 / VKM B-2412 / 2002)</name>
    <dbReference type="NCBI Taxonomy" id="632348"/>
    <lineage>
        <taxon>Bacteria</taxon>
        <taxon>Bacillati</taxon>
        <taxon>Bacillota</taxon>
        <taxon>Bacillota incertae sedis</taxon>
        <taxon>Caldicellulosiruptorales</taxon>
        <taxon>Caldicellulosiruptoraceae</taxon>
        <taxon>Caldicellulosiruptor</taxon>
    </lineage>
</organism>
<evidence type="ECO:0000256" key="2">
    <source>
        <dbReference type="ARBA" id="ARBA00022490"/>
    </source>
</evidence>
<keyword evidence="2" id="KW-0963">Cytoplasm</keyword>
<dbReference type="PATRIC" id="fig|632348.3.peg.1898"/>
<dbReference type="PROSITE" id="PS50110">
    <property type="entry name" value="RESPONSE_REGULATORY"/>
    <property type="match status" value="1"/>
</dbReference>
<evidence type="ECO:0000313" key="11">
    <source>
        <dbReference type="EMBL" id="ADQ46646.1"/>
    </source>
</evidence>
<evidence type="ECO:0000256" key="8">
    <source>
        <dbReference type="PROSITE-ProRule" id="PRU00169"/>
    </source>
</evidence>
<dbReference type="InterPro" id="IPR011006">
    <property type="entry name" value="CheY-like_superfamily"/>
</dbReference>
<evidence type="ECO:0000256" key="5">
    <source>
        <dbReference type="ARBA" id="ARBA00023015"/>
    </source>
</evidence>
<comment type="subcellular location">
    <subcellularLocation>
        <location evidence="1">Cytoplasm</location>
    </subcellularLocation>
</comment>
<dbReference type="SUPFAM" id="SSF52172">
    <property type="entry name" value="CheY-like"/>
    <property type="match status" value="1"/>
</dbReference>
<dbReference type="PANTHER" id="PTHR42713">
    <property type="entry name" value="HISTIDINE KINASE-RELATED"/>
    <property type="match status" value="1"/>
</dbReference>
<keyword evidence="5" id="KW-0805">Transcription regulation</keyword>
<dbReference type="GO" id="GO:0003700">
    <property type="term" value="F:DNA-binding transcription factor activity"/>
    <property type="evidence" value="ECO:0007669"/>
    <property type="project" value="InterPro"/>
</dbReference>
<evidence type="ECO:0000259" key="9">
    <source>
        <dbReference type="PROSITE" id="PS01124"/>
    </source>
</evidence>
<dbReference type="InterPro" id="IPR001789">
    <property type="entry name" value="Sig_transdc_resp-reg_receiver"/>
</dbReference>
<dbReference type="InterPro" id="IPR018060">
    <property type="entry name" value="HTH_AraC"/>
</dbReference>
<dbReference type="Pfam" id="PF12833">
    <property type="entry name" value="HTH_18"/>
    <property type="match status" value="1"/>
</dbReference>
<feature type="domain" description="Response regulatory" evidence="10">
    <location>
        <begin position="3"/>
        <end position="121"/>
    </location>
</feature>
<reference evidence="11 12" key="2">
    <citation type="journal article" date="2011" name="J. Bacteriol.">
        <title>Complete genome sequences for the anaerobic, extremely thermophilic plant biomass-degrading bacteria Caldicellulosiruptor hydrothermalis, Caldicellulosiruptor kristjanssonii, Caldicellulosiruptor kronotskyensis, Caldicellulosiruptor owensenis, and Caldicellulosiruptor lactoaceticus.</title>
        <authorList>
            <person name="Blumer-Schuette S.E."/>
            <person name="Ozdemir I."/>
            <person name="Mistry D."/>
            <person name="Lucas S."/>
            <person name="Lapidus A."/>
            <person name="Cheng J.F."/>
            <person name="Goodwin L.A."/>
            <person name="Pitluck S."/>
            <person name="Land M.L."/>
            <person name="Hauser L.J."/>
            <person name="Woyke T."/>
            <person name="Mikhailova N."/>
            <person name="Pati A."/>
            <person name="Kyrpides N.C."/>
            <person name="Ivanova N."/>
            <person name="Detter J.C."/>
            <person name="Walston-Davenport K."/>
            <person name="Han S."/>
            <person name="Adams M.W."/>
            <person name="Kelly R.M."/>
        </authorList>
    </citation>
    <scope>NUCLEOTIDE SEQUENCE [LARGE SCALE GENOMIC DNA]</scope>
    <source>
        <strain evidence="12">DSM 18902 / VKM B-2412 / 2002</strain>
    </source>
</reference>
<dbReference type="AlphaFoldDB" id="E4SFX1"/>
<dbReference type="RefSeq" id="WP_013430733.1">
    <property type="nucleotide sequence ID" value="NC_014720.1"/>
</dbReference>
<evidence type="ECO:0000256" key="7">
    <source>
        <dbReference type="ARBA" id="ARBA00023163"/>
    </source>
</evidence>
<dbReference type="Proteomes" id="UP000006835">
    <property type="component" value="Chromosome"/>
</dbReference>
<dbReference type="GO" id="GO:0043565">
    <property type="term" value="F:sequence-specific DNA binding"/>
    <property type="evidence" value="ECO:0007669"/>
    <property type="project" value="InterPro"/>
</dbReference>
<sequence>MIKILLVEDEIFMRKGIIKLIDWERLGFEIAYEAGNGQEALDILKSKKVDVIITDIKMPVMDGIELIKRVSEEFENKPAIIIISGYNEFEFAKAAIKYGVNDYLLKPIDEIELMQTLERIKTRISSEKEDYKKKELFEYVRRNSAFIRALEIQDDDYIVDSTENGVKKYLGISKQEAFQYEDDLTVYEKLMETEKNINANYLVKGIEIKCYWDNYFNLILLINAIQGQKKNSLVKQAFDEIRSLLDLQTIIVQEYTSGQKMHTLYKQLLKKFNFAQFYEKSGIIEASEIGEFEHYLEDKKLSKELIRLIEEKRFDDIKVKLSRFFDECQNNKVSPEVIKGYILFAVLEIIDYFEVYQLFETDSIKFIFRTDIQKSKFISKVMEILDQVINCIDHNSKFSGSSFMKKIELFIKENYNKDLTIKSIAQQFFINPIYLGRMFKKHFNMPFNKYLHFVRIENAKKLLLTTDKKIYEIAKEVGYSDPDYFSLKFEEYVGKSPSKFRNSVSVNES</sequence>
<evidence type="ECO:0000313" key="12">
    <source>
        <dbReference type="Proteomes" id="UP000006835"/>
    </source>
</evidence>
<dbReference type="Gene3D" id="1.10.10.60">
    <property type="entry name" value="Homeodomain-like"/>
    <property type="match status" value="2"/>
</dbReference>
<dbReference type="PANTHER" id="PTHR42713:SF3">
    <property type="entry name" value="TRANSCRIPTIONAL REGULATORY PROTEIN HPTR"/>
    <property type="match status" value="1"/>
</dbReference>
<dbReference type="Gene3D" id="3.40.50.2300">
    <property type="match status" value="1"/>
</dbReference>
<keyword evidence="12" id="KW-1185">Reference proteome</keyword>
<gene>
    <name evidence="11" type="ordered locus">Calkro_1800</name>
</gene>
<dbReference type="SMART" id="SM00342">
    <property type="entry name" value="HTH_ARAC"/>
    <property type="match status" value="1"/>
</dbReference>
<dbReference type="KEGG" id="ckn:Calkro_1800"/>
<proteinExistence type="predicted"/>
<dbReference type="InterPro" id="IPR020449">
    <property type="entry name" value="Tscrpt_reg_AraC-type_HTH"/>
</dbReference>
<dbReference type="EMBL" id="CP002330">
    <property type="protein sequence ID" value="ADQ46646.1"/>
    <property type="molecule type" value="Genomic_DNA"/>
</dbReference>
<dbReference type="OrthoDB" id="9779969at2"/>
<evidence type="ECO:0000256" key="1">
    <source>
        <dbReference type="ARBA" id="ARBA00004496"/>
    </source>
</evidence>
<evidence type="ECO:0000256" key="4">
    <source>
        <dbReference type="ARBA" id="ARBA00023012"/>
    </source>
</evidence>
<evidence type="ECO:0000256" key="6">
    <source>
        <dbReference type="ARBA" id="ARBA00023125"/>
    </source>
</evidence>
<dbReference type="InterPro" id="IPR009057">
    <property type="entry name" value="Homeodomain-like_sf"/>
</dbReference>
<dbReference type="PROSITE" id="PS01124">
    <property type="entry name" value="HTH_ARAC_FAMILY_2"/>
    <property type="match status" value="1"/>
</dbReference>
<keyword evidence="7" id="KW-0804">Transcription</keyword>
<dbReference type="InterPro" id="IPR051552">
    <property type="entry name" value="HptR"/>
</dbReference>